<dbReference type="InterPro" id="IPR002711">
    <property type="entry name" value="HNH"/>
</dbReference>
<organism evidence="2 3">
    <name type="scientific">Mycolicibacterium chitae</name>
    <name type="common">Mycobacterium chitae</name>
    <dbReference type="NCBI Taxonomy" id="1792"/>
    <lineage>
        <taxon>Bacteria</taxon>
        <taxon>Bacillati</taxon>
        <taxon>Actinomycetota</taxon>
        <taxon>Actinomycetes</taxon>
        <taxon>Mycobacteriales</taxon>
        <taxon>Mycobacteriaceae</taxon>
        <taxon>Mycolicibacterium</taxon>
    </lineage>
</organism>
<name>A0A448I7M3_MYCCI</name>
<reference evidence="2 3" key="1">
    <citation type="submission" date="2018-12" db="EMBL/GenBank/DDBJ databases">
        <authorList>
            <consortium name="Pathogen Informatics"/>
        </authorList>
    </citation>
    <scope>NUCLEOTIDE SEQUENCE [LARGE SCALE GENOMIC DNA]</scope>
    <source>
        <strain evidence="2 3">NCTC10485</strain>
    </source>
</reference>
<sequence length="166" mass="18147">MIARPCTGCGDIIATGSRCADCRPTRASTPPRSHVAYANNGKWKNLSKRLRKASPFCEFCGGTDHLQVDHIIPESIAPELAYTEENLRVLDRDCNNPRQATYTHEEAQTVLARLHATYRRRPTRAGRDRIAAAERALADLGGGPKAQVRPTAGKAQRALHTLGGYG</sequence>
<keyword evidence="2" id="KW-0540">Nuclease</keyword>
<gene>
    <name evidence="2" type="ORF">NCTC10485_02809</name>
</gene>
<feature type="domain" description="HNH nuclease" evidence="1">
    <location>
        <begin position="46"/>
        <end position="96"/>
    </location>
</feature>
<keyword evidence="2" id="KW-0255">Endonuclease</keyword>
<proteinExistence type="predicted"/>
<dbReference type="AlphaFoldDB" id="A0A448I7M3"/>
<dbReference type="Pfam" id="PF01844">
    <property type="entry name" value="HNH"/>
    <property type="match status" value="1"/>
</dbReference>
<keyword evidence="2" id="KW-0378">Hydrolase</keyword>
<dbReference type="CDD" id="cd00085">
    <property type="entry name" value="HNHc"/>
    <property type="match status" value="1"/>
</dbReference>
<protein>
    <submittedName>
        <fullName evidence="2">HNH endonuclease</fullName>
    </submittedName>
</protein>
<dbReference type="RefSeq" id="WP_163792159.1">
    <property type="nucleotide sequence ID" value="NZ_AP022604.1"/>
</dbReference>
<evidence type="ECO:0000313" key="3">
    <source>
        <dbReference type="Proteomes" id="UP000282551"/>
    </source>
</evidence>
<evidence type="ECO:0000259" key="1">
    <source>
        <dbReference type="SMART" id="SM00507"/>
    </source>
</evidence>
<dbReference type="Proteomes" id="UP000282551">
    <property type="component" value="Chromosome"/>
</dbReference>
<dbReference type="Gene3D" id="1.10.30.50">
    <property type="match status" value="1"/>
</dbReference>
<dbReference type="SMART" id="SM00507">
    <property type="entry name" value="HNHc"/>
    <property type="match status" value="1"/>
</dbReference>
<dbReference type="GO" id="GO:0003676">
    <property type="term" value="F:nucleic acid binding"/>
    <property type="evidence" value="ECO:0007669"/>
    <property type="project" value="InterPro"/>
</dbReference>
<dbReference type="InterPro" id="IPR003615">
    <property type="entry name" value="HNH_nuc"/>
</dbReference>
<accession>A0A448I7M3</accession>
<evidence type="ECO:0000313" key="2">
    <source>
        <dbReference type="EMBL" id="VEG48511.1"/>
    </source>
</evidence>
<dbReference type="GO" id="GO:0004519">
    <property type="term" value="F:endonuclease activity"/>
    <property type="evidence" value="ECO:0007669"/>
    <property type="project" value="UniProtKB-KW"/>
</dbReference>
<keyword evidence="3" id="KW-1185">Reference proteome</keyword>
<dbReference type="EMBL" id="LR134355">
    <property type="protein sequence ID" value="VEG48511.1"/>
    <property type="molecule type" value="Genomic_DNA"/>
</dbReference>
<dbReference type="GO" id="GO:0008270">
    <property type="term" value="F:zinc ion binding"/>
    <property type="evidence" value="ECO:0007669"/>
    <property type="project" value="InterPro"/>
</dbReference>